<dbReference type="InterPro" id="IPR017853">
    <property type="entry name" value="GH"/>
</dbReference>
<keyword evidence="5 11" id="KW-0326">Glycosidase</keyword>
<gene>
    <name evidence="11" type="ORF">BBOH_0438</name>
</gene>
<dbReference type="OrthoDB" id="7183084at2"/>
<dbReference type="Gene3D" id="3.20.20.80">
    <property type="entry name" value="Glycosidases"/>
    <property type="match status" value="1"/>
</dbReference>
<dbReference type="PROSITE" id="PS01095">
    <property type="entry name" value="GH18_1"/>
    <property type="match status" value="1"/>
</dbReference>
<accession>A0A086ZKB3</accession>
<dbReference type="eggNOG" id="COG3469">
    <property type="taxonomic scope" value="Bacteria"/>
</dbReference>
<keyword evidence="8" id="KW-1133">Transmembrane helix</keyword>
<protein>
    <recommendedName>
        <fullName evidence="2">mannosyl-glycoprotein endo-beta-N-acetylglucosaminidase</fullName>
        <ecNumber evidence="2">3.2.1.96</ecNumber>
    </recommendedName>
</protein>
<dbReference type="EMBL" id="JGYP01000001">
    <property type="protein sequence ID" value="KFI46963.1"/>
    <property type="molecule type" value="Genomic_DNA"/>
</dbReference>
<sequence length="549" mass="59796">MMNRNLHIDVSERLRPLCSAVAIAVIAATMLVFAPAAGAIGQSEPSALSEQQQTATQKRHFMVYYRAWRDKTMKGVNTSLTDDNWITMNDIPYGVDVVNVFSYVPCGQDAQAQPFFDKLKSDYAPNLHARGVKLVRGFDYGKLLRVPHASAEPTETEYLDYAKQLKSELMDAWGLDGLDIDMETRPTTEQIKLSDGVIKALSTLVGPKANNGTMLLYDTNGSDLRPLRNVSDCFDYVAYQQYGDDAARTASALNDYQDLIGRDRFVPGLTFPEEQDKNNRWYDAVEPYTSSHINSVSSYVRDHGLGGMFLYAPDRDGRTYGDPDLNHILPSTMLWTKTAVAQSQGMSLAKSKAAANHYLLRMSYSSPAPKSVGDAVSSATNIYEANKALLGPDYTGGYSKIYDPTLERQLESVDLNGLLTLMDKADSILNVATVKTSSEEFAALRVARDSAAQGIAAKSYAQVQVAQWSDALTKALKPYAPAPVKDAKQPGTTLCTSLNAHDPATASTSKNQGQGLAKTGVSVVGLFAAVAGLISGSGTLLMLRRRMSR</sequence>
<dbReference type="STRING" id="1437606.BBOH_0438"/>
<evidence type="ECO:0000313" key="12">
    <source>
        <dbReference type="Proteomes" id="UP000029096"/>
    </source>
</evidence>
<dbReference type="GO" id="GO:0005975">
    <property type="term" value="P:carbohydrate metabolic process"/>
    <property type="evidence" value="ECO:0007669"/>
    <property type="project" value="InterPro"/>
</dbReference>
<organism evidence="11 12">
    <name type="scientific">Bifidobacterium bohemicum DSM 22767</name>
    <dbReference type="NCBI Taxonomy" id="1437606"/>
    <lineage>
        <taxon>Bacteria</taxon>
        <taxon>Bacillati</taxon>
        <taxon>Actinomycetota</taxon>
        <taxon>Actinomycetes</taxon>
        <taxon>Bifidobacteriales</taxon>
        <taxon>Bifidobacteriaceae</taxon>
        <taxon>Bifidobacterium</taxon>
    </lineage>
</organism>
<keyword evidence="3" id="KW-0732">Signal</keyword>
<evidence type="ECO:0000256" key="2">
    <source>
        <dbReference type="ARBA" id="ARBA00012566"/>
    </source>
</evidence>
<keyword evidence="4 11" id="KW-0378">Hydrolase</keyword>
<evidence type="ECO:0000313" key="11">
    <source>
        <dbReference type="EMBL" id="KFI46963.1"/>
    </source>
</evidence>
<evidence type="ECO:0000256" key="3">
    <source>
        <dbReference type="ARBA" id="ARBA00022729"/>
    </source>
</evidence>
<comment type="catalytic activity">
    <reaction evidence="6">
        <text>an N(4)-(oligosaccharide-(1-&gt;3)-[oligosaccharide-(1-&gt;6)]-beta-D-Man-(1-&gt;4)-beta-D-GlcNAc-(1-&gt;4)-alpha-D-GlcNAc)-L-asparaginyl-[protein] + H2O = an oligosaccharide-(1-&gt;3)-[oligosaccharide-(1-&gt;6)]-beta-D-Man-(1-&gt;4)-D-GlcNAc + N(4)-(N-acetyl-beta-D-glucosaminyl)-L-asparaginyl-[protein]</text>
        <dbReference type="Rhea" id="RHEA:73067"/>
        <dbReference type="Rhea" id="RHEA-COMP:12603"/>
        <dbReference type="Rhea" id="RHEA-COMP:18176"/>
        <dbReference type="ChEBI" id="CHEBI:15377"/>
        <dbReference type="ChEBI" id="CHEBI:132248"/>
        <dbReference type="ChEBI" id="CHEBI:192714"/>
        <dbReference type="ChEBI" id="CHEBI:192715"/>
        <dbReference type="EC" id="3.2.1.96"/>
    </reaction>
</comment>
<evidence type="ECO:0000256" key="4">
    <source>
        <dbReference type="ARBA" id="ARBA00022801"/>
    </source>
</evidence>
<dbReference type="Pfam" id="PF23916">
    <property type="entry name" value="TIM-barrel_EndoS"/>
    <property type="match status" value="1"/>
</dbReference>
<dbReference type="RefSeq" id="WP_052118117.1">
    <property type="nucleotide sequence ID" value="NZ_JDUS01000001.1"/>
</dbReference>
<dbReference type="SMR" id="A0A086ZKB3"/>
<dbReference type="InterPro" id="IPR001579">
    <property type="entry name" value="Glyco_hydro_18_chit_AS"/>
</dbReference>
<dbReference type="GO" id="GO:0033925">
    <property type="term" value="F:mannosyl-glycoprotein endo-beta-N-acetylglucosaminidase activity"/>
    <property type="evidence" value="ECO:0007669"/>
    <property type="project" value="UniProtKB-EC"/>
</dbReference>
<evidence type="ECO:0000259" key="9">
    <source>
        <dbReference type="Pfam" id="PF23916"/>
    </source>
</evidence>
<dbReference type="InterPro" id="IPR057677">
    <property type="entry name" value="EndoE-GH18L_3HB-2"/>
</dbReference>
<reference evidence="11 12" key="1">
    <citation type="submission" date="2014-03" db="EMBL/GenBank/DDBJ databases">
        <title>Genomics of Bifidobacteria.</title>
        <authorList>
            <person name="Ventura M."/>
            <person name="Milani C."/>
            <person name="Lugli G.A."/>
        </authorList>
    </citation>
    <scope>NUCLEOTIDE SEQUENCE [LARGE SCALE GENOMIC DNA]</scope>
    <source>
        <strain evidence="11 12">DSM 22767</strain>
    </source>
</reference>
<feature type="region of interest" description="Disordered" evidence="7">
    <location>
        <begin position="493"/>
        <end position="513"/>
    </location>
</feature>
<evidence type="ECO:0000256" key="5">
    <source>
        <dbReference type="ARBA" id="ARBA00023295"/>
    </source>
</evidence>
<dbReference type="EC" id="3.2.1.96" evidence="2"/>
<comment type="similarity">
    <text evidence="1">Belongs to the glycosyl hydrolase 18 family.</text>
</comment>
<dbReference type="eggNOG" id="COG3525">
    <property type="taxonomic scope" value="Bacteria"/>
</dbReference>
<feature type="transmembrane region" description="Helical" evidence="8">
    <location>
        <begin position="520"/>
        <end position="543"/>
    </location>
</feature>
<dbReference type="InterPro" id="IPR057016">
    <property type="entry name" value="EndoS_F2-like_TIM-barrel"/>
</dbReference>
<evidence type="ECO:0000256" key="8">
    <source>
        <dbReference type="SAM" id="Phobius"/>
    </source>
</evidence>
<evidence type="ECO:0000256" key="7">
    <source>
        <dbReference type="SAM" id="MobiDB-lite"/>
    </source>
</evidence>
<comment type="caution">
    <text evidence="11">The sequence shown here is derived from an EMBL/GenBank/DDBJ whole genome shotgun (WGS) entry which is preliminary data.</text>
</comment>
<keyword evidence="8" id="KW-0812">Transmembrane</keyword>
<keyword evidence="12" id="KW-1185">Reference proteome</keyword>
<keyword evidence="8" id="KW-0472">Membrane</keyword>
<name>A0A086ZKB3_9BIFI</name>
<feature type="domain" description="Endo-beta-N-acetylglucosaminidase EndoS/F2-like TIM-barrel" evidence="9">
    <location>
        <begin position="63"/>
        <end position="310"/>
    </location>
</feature>
<evidence type="ECO:0000259" key="10">
    <source>
        <dbReference type="Pfam" id="PF25528"/>
    </source>
</evidence>
<dbReference type="AlphaFoldDB" id="A0A086ZKB3"/>
<proteinExistence type="inferred from homology"/>
<dbReference type="Pfam" id="PF25528">
    <property type="entry name" value="DUF7917"/>
    <property type="match status" value="1"/>
</dbReference>
<dbReference type="Proteomes" id="UP000029096">
    <property type="component" value="Unassembled WGS sequence"/>
</dbReference>
<evidence type="ECO:0000256" key="1">
    <source>
        <dbReference type="ARBA" id="ARBA00009336"/>
    </source>
</evidence>
<dbReference type="SUPFAM" id="SSF51445">
    <property type="entry name" value="(Trans)glycosidases"/>
    <property type="match status" value="1"/>
</dbReference>
<evidence type="ECO:0000256" key="6">
    <source>
        <dbReference type="ARBA" id="ARBA00034414"/>
    </source>
</evidence>
<feature type="domain" description="EndoE-GH18L 2nd helical" evidence="10">
    <location>
        <begin position="413"/>
        <end position="481"/>
    </location>
</feature>